<evidence type="ECO:0000313" key="5">
    <source>
        <dbReference type="RefSeq" id="XP_036359839.1"/>
    </source>
</evidence>
<feature type="region of interest" description="Disordered" evidence="1">
    <location>
        <begin position="363"/>
        <end position="473"/>
    </location>
</feature>
<name>A0A6P7SK09_9MOLL</name>
<dbReference type="GO" id="GO:0000421">
    <property type="term" value="C:autophagosome membrane"/>
    <property type="evidence" value="ECO:0007669"/>
    <property type="project" value="TreeGrafter"/>
</dbReference>
<dbReference type="Proteomes" id="UP000515154">
    <property type="component" value="Linkage group LG6"/>
</dbReference>
<dbReference type="PANTHER" id="PTHR15949">
    <property type="entry name" value="TESTIS-EXPRESSED PROTEIN 264"/>
    <property type="match status" value="1"/>
</dbReference>
<dbReference type="SUPFAM" id="SSF55136">
    <property type="entry name" value="Probable bacterial effector-binding domain"/>
    <property type="match status" value="1"/>
</dbReference>
<dbReference type="PANTHER" id="PTHR15949:SF3">
    <property type="entry name" value="TESTIS-EXPRESSED PROTEIN 264"/>
    <property type="match status" value="1"/>
</dbReference>
<feature type="transmembrane region" description="Helical" evidence="2">
    <location>
        <begin position="6"/>
        <end position="31"/>
    </location>
</feature>
<dbReference type="AlphaFoldDB" id="A0A6P7SK09"/>
<organism evidence="3 4">
    <name type="scientific">Octopus sinensis</name>
    <name type="common">East Asian common octopus</name>
    <dbReference type="NCBI Taxonomy" id="2607531"/>
    <lineage>
        <taxon>Eukaryota</taxon>
        <taxon>Metazoa</taxon>
        <taxon>Spiralia</taxon>
        <taxon>Lophotrochozoa</taxon>
        <taxon>Mollusca</taxon>
        <taxon>Cephalopoda</taxon>
        <taxon>Coleoidea</taxon>
        <taxon>Octopodiformes</taxon>
        <taxon>Octopoda</taxon>
        <taxon>Incirrata</taxon>
        <taxon>Octopodidae</taxon>
        <taxon>Octopus</taxon>
    </lineage>
</organism>
<evidence type="ECO:0000256" key="2">
    <source>
        <dbReference type="SAM" id="Phobius"/>
    </source>
</evidence>
<keyword evidence="2" id="KW-0812">Transmembrane</keyword>
<evidence type="ECO:0000256" key="1">
    <source>
        <dbReference type="SAM" id="MobiDB-lite"/>
    </source>
</evidence>
<evidence type="ECO:0000313" key="3">
    <source>
        <dbReference type="Proteomes" id="UP000515154"/>
    </source>
</evidence>
<feature type="compositionally biased region" description="Basic and acidic residues" evidence="1">
    <location>
        <begin position="254"/>
        <end position="271"/>
    </location>
</feature>
<reference evidence="4 5" key="1">
    <citation type="submission" date="2025-08" db="UniProtKB">
        <authorList>
            <consortium name="RefSeq"/>
        </authorList>
    </citation>
    <scope>IDENTIFICATION</scope>
</reference>
<sequence length="473" mass="51831">METLLIWGIFGLLLGILLSIFALLVYSGLFYNIQITTGRPPIGEIVVAYKFARGPYKDAGHLFCEVVRLAPYKKTIGIYYDDPKQVSTNKTRYIIGAILAENGALPNEQLKTTLKEKGYTIARFPEVSHAVKTMFPFKCTLSIFIALIRVYPQLGSYLKERRLCAHPILEVYDDCNIHFIAPLAKQNEFYVAEAQSTSDEQGSDGEESISATETSKSHSNDSTSELSHRSVSTLSNVASDGSTNTTATAEFNEEPAREITESSKSESREKSLTPAEDITPFFSKPQLSPGSVDDDQEWENLENFKTQEEEDEHVGPPSSIQETTHSPFDLPSQIASLAGDMDNSSPEIENAAPVVIEATMQESISSRLEESGFSESLLSTLQDSGLGSEETSTPHHAHNLAASANTGFTAAAANESSISSEQPERPQQLQPTEAQQQQQQPPQLVEIESDTASEHSNSSSSYEEVKLTEITDA</sequence>
<dbReference type="GO" id="GO:0005789">
    <property type="term" value="C:endoplasmic reticulum membrane"/>
    <property type="evidence" value="ECO:0007669"/>
    <property type="project" value="TreeGrafter"/>
</dbReference>
<dbReference type="RefSeq" id="XP_029638308.1">
    <property type="nucleotide sequence ID" value="XM_029782448.2"/>
</dbReference>
<feature type="compositionally biased region" description="Basic and acidic residues" evidence="1">
    <location>
        <begin position="463"/>
        <end position="473"/>
    </location>
</feature>
<feature type="compositionally biased region" description="Low complexity" evidence="1">
    <location>
        <begin position="401"/>
        <end position="443"/>
    </location>
</feature>
<dbReference type="RefSeq" id="XP_036359839.1">
    <property type="nucleotide sequence ID" value="XM_036503946.1"/>
</dbReference>
<feature type="region of interest" description="Disordered" evidence="1">
    <location>
        <begin position="194"/>
        <end position="346"/>
    </location>
</feature>
<evidence type="ECO:0000313" key="4">
    <source>
        <dbReference type="RefSeq" id="XP_029638308.1"/>
    </source>
</evidence>
<protein>
    <submittedName>
        <fullName evidence="4 5">Testis-expressed protein 264</fullName>
    </submittedName>
</protein>
<feature type="compositionally biased region" description="Polar residues" evidence="1">
    <location>
        <begin position="220"/>
        <end position="242"/>
    </location>
</feature>
<dbReference type="Gene3D" id="3.20.80.10">
    <property type="entry name" value="Regulatory factor, effector binding domain"/>
    <property type="match status" value="1"/>
</dbReference>
<dbReference type="GO" id="GO:0005634">
    <property type="term" value="C:nucleus"/>
    <property type="evidence" value="ECO:0007669"/>
    <property type="project" value="TreeGrafter"/>
</dbReference>
<dbReference type="InterPro" id="IPR011256">
    <property type="entry name" value="Reg_factor_effector_dom_sf"/>
</dbReference>
<keyword evidence="3" id="KW-1185">Reference proteome</keyword>
<dbReference type="KEGG" id="osn:115213465"/>
<dbReference type="GO" id="GO:0061709">
    <property type="term" value="P:reticulophagy"/>
    <property type="evidence" value="ECO:0007669"/>
    <property type="project" value="TreeGrafter"/>
</dbReference>
<feature type="compositionally biased region" description="Polar residues" evidence="1">
    <location>
        <begin position="380"/>
        <end position="391"/>
    </location>
</feature>
<dbReference type="GO" id="GO:0005657">
    <property type="term" value="C:replication fork"/>
    <property type="evidence" value="ECO:0007669"/>
    <property type="project" value="TreeGrafter"/>
</dbReference>
<keyword evidence="2" id="KW-0472">Membrane</keyword>
<accession>A0A6P7SK09</accession>
<keyword evidence="2" id="KW-1133">Transmembrane helix</keyword>
<proteinExistence type="predicted"/>
<gene>
    <name evidence="4 5" type="primary">LOC115213465</name>
</gene>
<dbReference type="GO" id="GO:0106300">
    <property type="term" value="P:protein-DNA covalent cross-linking repair"/>
    <property type="evidence" value="ECO:0007669"/>
    <property type="project" value="TreeGrafter"/>
</dbReference>